<dbReference type="EMBL" id="BK032716">
    <property type="protein sequence ID" value="DAF56487.1"/>
    <property type="molecule type" value="Genomic_DNA"/>
</dbReference>
<dbReference type="Gene3D" id="3.90.1720.10">
    <property type="entry name" value="endopeptidase domain like (from Nostoc punctiforme)"/>
    <property type="match status" value="1"/>
</dbReference>
<proteinExistence type="predicted"/>
<protein>
    <submittedName>
        <fullName evidence="1">Cysteine peptidase</fullName>
    </submittedName>
</protein>
<sequence length="158" mass="18666">MSVYIAFYKHKRKRQGFKNTVYRLCDDAIRFLTKGDYSHCEMVIPNYEKNGRMLFECYTASNIDGDVRLRLMSLPSDRWDFVEVDIDADLVRLFYKQTAGLKYDWFGALGVLLPFKQNSKKYFCSEWCAECLGFDNPHKFSPNSLYRKLKNEDAYAIQ</sequence>
<name>A0A8S5T0L8_9CAUD</name>
<dbReference type="GO" id="GO:0001897">
    <property type="term" value="P:symbiont-mediated cytolysis of host cell"/>
    <property type="evidence" value="ECO:0007669"/>
    <property type="project" value="UniProtKB-ARBA"/>
</dbReference>
<dbReference type="SUPFAM" id="SSF54001">
    <property type="entry name" value="Cysteine proteinases"/>
    <property type="match status" value="1"/>
</dbReference>
<reference evidence="1" key="1">
    <citation type="journal article" date="2021" name="Proc. Natl. Acad. Sci. U.S.A.">
        <title>A Catalog of Tens of Thousands of Viruses from Human Metagenomes Reveals Hidden Associations with Chronic Diseases.</title>
        <authorList>
            <person name="Tisza M.J."/>
            <person name="Buck C.B."/>
        </authorList>
    </citation>
    <scope>NUCLEOTIDE SEQUENCE</scope>
    <source>
        <strain evidence="1">CtRwl19</strain>
    </source>
</reference>
<dbReference type="InterPro" id="IPR038765">
    <property type="entry name" value="Papain-like_cys_pep_sf"/>
</dbReference>
<accession>A0A8S5T0L8</accession>
<organism evidence="1">
    <name type="scientific">Siphoviridae sp. ctRwl19</name>
    <dbReference type="NCBI Taxonomy" id="2827871"/>
    <lineage>
        <taxon>Viruses</taxon>
        <taxon>Duplodnaviria</taxon>
        <taxon>Heunggongvirae</taxon>
        <taxon>Uroviricota</taxon>
        <taxon>Caudoviricetes</taxon>
    </lineage>
</organism>
<evidence type="ECO:0000313" key="1">
    <source>
        <dbReference type="EMBL" id="DAF56487.1"/>
    </source>
</evidence>